<keyword evidence="2" id="KW-1185">Reference proteome</keyword>
<dbReference type="AlphaFoldDB" id="A0A1E1MC08"/>
<sequence length="102" mass="11237">MYVPRSQQPPGSSTFLPPTKECSIPLPPHKLLALITTTLNLTLKLTPSKAAKQNTALTPTEIQGMTMIRNLAQKWSNPSTKVSRASLIVKENESNYLHVQVV</sequence>
<dbReference type="Proteomes" id="UP000177625">
    <property type="component" value="Unassembled WGS sequence"/>
</dbReference>
<evidence type="ECO:0000313" key="2">
    <source>
        <dbReference type="Proteomes" id="UP000177625"/>
    </source>
</evidence>
<gene>
    <name evidence="1" type="ORF">RSE6_07098</name>
</gene>
<accession>A0A1E1MC08</accession>
<name>A0A1E1MC08_RHYSE</name>
<organism evidence="1 2">
    <name type="scientific">Rhynchosporium secalis</name>
    <name type="common">Barley scald fungus</name>
    <dbReference type="NCBI Taxonomy" id="38038"/>
    <lineage>
        <taxon>Eukaryota</taxon>
        <taxon>Fungi</taxon>
        <taxon>Dikarya</taxon>
        <taxon>Ascomycota</taxon>
        <taxon>Pezizomycotina</taxon>
        <taxon>Leotiomycetes</taxon>
        <taxon>Helotiales</taxon>
        <taxon>Ploettnerulaceae</taxon>
        <taxon>Rhynchosporium</taxon>
    </lineage>
</organism>
<protein>
    <submittedName>
        <fullName evidence="1">Uncharacterized protein</fullName>
    </submittedName>
</protein>
<evidence type="ECO:0000313" key="1">
    <source>
        <dbReference type="EMBL" id="CZT46642.1"/>
    </source>
</evidence>
<proteinExistence type="predicted"/>
<dbReference type="EMBL" id="FJVC01000256">
    <property type="protein sequence ID" value="CZT46642.1"/>
    <property type="molecule type" value="Genomic_DNA"/>
</dbReference>
<reference evidence="2" key="1">
    <citation type="submission" date="2016-03" db="EMBL/GenBank/DDBJ databases">
        <authorList>
            <person name="Guldener U."/>
        </authorList>
    </citation>
    <scope>NUCLEOTIDE SEQUENCE [LARGE SCALE GENOMIC DNA]</scope>
</reference>